<name>A0A078A5T9_STYLE</name>
<feature type="compositionally biased region" description="Polar residues" evidence="1">
    <location>
        <begin position="261"/>
        <end position="277"/>
    </location>
</feature>
<evidence type="ECO:0000313" key="2">
    <source>
        <dbReference type="EMBL" id="CDW77271.1"/>
    </source>
</evidence>
<evidence type="ECO:0000256" key="1">
    <source>
        <dbReference type="SAM" id="MobiDB-lite"/>
    </source>
</evidence>
<organism evidence="2 3">
    <name type="scientific">Stylonychia lemnae</name>
    <name type="common">Ciliate</name>
    <dbReference type="NCBI Taxonomy" id="5949"/>
    <lineage>
        <taxon>Eukaryota</taxon>
        <taxon>Sar</taxon>
        <taxon>Alveolata</taxon>
        <taxon>Ciliophora</taxon>
        <taxon>Intramacronucleata</taxon>
        <taxon>Spirotrichea</taxon>
        <taxon>Stichotrichia</taxon>
        <taxon>Sporadotrichida</taxon>
        <taxon>Oxytrichidae</taxon>
        <taxon>Stylonychinae</taxon>
        <taxon>Stylonychia</taxon>
    </lineage>
</organism>
<dbReference type="Proteomes" id="UP000039865">
    <property type="component" value="Unassembled WGS sequence"/>
</dbReference>
<accession>A0A078A5T9</accession>
<keyword evidence="3" id="KW-1185">Reference proteome</keyword>
<feature type="region of interest" description="Disordered" evidence="1">
    <location>
        <begin position="254"/>
        <end position="277"/>
    </location>
</feature>
<dbReference type="AlphaFoldDB" id="A0A078A5T9"/>
<proteinExistence type="predicted"/>
<feature type="region of interest" description="Disordered" evidence="1">
    <location>
        <begin position="171"/>
        <end position="192"/>
    </location>
</feature>
<gene>
    <name evidence="2" type="primary">Contig8288.g8845</name>
    <name evidence="2" type="ORF">STYLEM_6231</name>
</gene>
<evidence type="ECO:0000313" key="3">
    <source>
        <dbReference type="Proteomes" id="UP000039865"/>
    </source>
</evidence>
<sequence length="647" mass="76689">MWPQRISQQHLVHLIKDLGNSQLILQKEDQNHKFKIRESIRIYYHLMQGLVQCHHHELKRMKYQLVKGQQKEFQNKQHTKHQYISECGHQFLKLESSQQPINLTQSPYFNALDSIINKPLPFLKLVLSLQRANQVYRDTIHSQEKLASECQKVLRWIEAIMGEAAVYRPHKLPQRKNNDANEQSEETGEGLASRLRNSNAFDPEQEEINEQTLKQIFKDFNLKNKIERLKHTLQETLVNTRKSHSQNVLKNNEFIYEDRQSNPSKSPNKQAGSVLQRKNSLLKRKSMRLTDKQKEDQTLYERINIRLDQEKLLIAEERLSVLVKKMININGKLFDDQVIPTQNDFMDISQSLRDGIDTLLVLGITPFSQSTYSLMDFQPDNYYVNEIRNSSDEWVKYVRERVGVQRMSRFDPFLKQDHQIFNNFDVQTLYSLINQAQSSNIKKKELTKLILNLRRVENRYETSFQLLAKQNELLQRIMAQMNLHVEKLVQFNKKQHHFYEKILMQDIYNPFLELTKLQKKIGGPESENQDQLNKKDLLSFYSKFQSLSQQFEGAFKHFILVEEMDVKLNNSILELMKIYEKNHLRFKDNVQDWKKLLISKFEEEQNQLKSQVSIIQPKGVKNEVIDDYEVEQINEGQLLLNTDGKNQ</sequence>
<reference evidence="2 3" key="1">
    <citation type="submission" date="2014-06" db="EMBL/GenBank/DDBJ databases">
        <authorList>
            <person name="Swart Estienne"/>
        </authorList>
    </citation>
    <scope>NUCLEOTIDE SEQUENCE [LARGE SCALE GENOMIC DNA]</scope>
    <source>
        <strain evidence="2 3">130c</strain>
    </source>
</reference>
<dbReference type="InParanoid" id="A0A078A5T9"/>
<protein>
    <submittedName>
        <fullName evidence="2">Uncharacterized protein</fullName>
    </submittedName>
</protein>
<dbReference type="EMBL" id="CCKQ01005993">
    <property type="protein sequence ID" value="CDW77271.1"/>
    <property type="molecule type" value="Genomic_DNA"/>
</dbReference>